<organism evidence="1 2">
    <name type="scientific">Kickxella alabastrina</name>
    <dbReference type="NCBI Taxonomy" id="61397"/>
    <lineage>
        <taxon>Eukaryota</taxon>
        <taxon>Fungi</taxon>
        <taxon>Fungi incertae sedis</taxon>
        <taxon>Zoopagomycota</taxon>
        <taxon>Kickxellomycotina</taxon>
        <taxon>Kickxellomycetes</taxon>
        <taxon>Kickxellales</taxon>
        <taxon>Kickxellaceae</taxon>
        <taxon>Kickxella</taxon>
    </lineage>
</organism>
<sequence length="724" mass="78338">MNSGGDNNDEKERNRQICLDTESSICLAFDKTLYPSQMLGSMTDIKSLDLSIGQDIMMVPAEVASSDTHFIPRIHEVNGSSDSQQQFTHLLGVGKKPTAAGSSSLGQSSRHCSVATTDMAYAGDTEDYFQGISDADTEMDRELQAAIDTVLEGRMPTINGVSSKQNSQHAVYNRNGILGSARKLTGKLFRANDSAFVPIDLGQQPQPQPQQQQSAMVLPPLSETLEPVNVQPQRHTLDKLFGGRFARRREETPSLSDGQMSMSSMEKESTERKIDSVIPDDQKSTVRPACCLPEPVTGPPRRSNKFLRPITEFVQKRPLASLGIALAGLVVFLVIIIILLICAVFPFLMRSTLQDVSLVVTSVHALPPAEVSRALSIARADRVDARDGFGRNARLGLEPVGIQAVHNAPKALWVRDIRESVGPVQHQQSQHQSHRHHLAVSSAVHNGGSALTALRNEPMTVRVSAHSSSNTKNLEIQASASSATAATSSHASPQGLKRVVEDEVVTLTSISMSTVHIPLQRSNMLPTHTATSTSLTRATSVAEVHSTPESNMAGAITATSYMMRVGGNLTSGGPIGVNIEFTEPLRMIWRDIEVGVIERPESIHIPGKGTAQWTWPEFDVLIPNSGGDKSSVVQRRMQDGSAVLGRASTDNTRADIDQAGSAHEGLTNWFDAISAHRSFTMLWKSRVRVSAIGLHTDNIKFEKLVNVVCGESGSCTIDGTSFVN</sequence>
<accession>A0ACC1ISH6</accession>
<proteinExistence type="predicted"/>
<evidence type="ECO:0000313" key="1">
    <source>
        <dbReference type="EMBL" id="KAJ1900029.1"/>
    </source>
</evidence>
<protein>
    <submittedName>
        <fullName evidence="1">Uncharacterized protein</fullName>
    </submittedName>
</protein>
<gene>
    <name evidence="1" type="ORF">LPJ66_001733</name>
</gene>
<reference evidence="1" key="1">
    <citation type="submission" date="2022-07" db="EMBL/GenBank/DDBJ databases">
        <title>Phylogenomic reconstructions and comparative analyses of Kickxellomycotina fungi.</title>
        <authorList>
            <person name="Reynolds N.K."/>
            <person name="Stajich J.E."/>
            <person name="Barry K."/>
            <person name="Grigoriev I.V."/>
            <person name="Crous P."/>
            <person name="Smith M.E."/>
        </authorList>
    </citation>
    <scope>NUCLEOTIDE SEQUENCE</scope>
    <source>
        <strain evidence="1">Benny 63K</strain>
    </source>
</reference>
<name>A0ACC1ISH6_9FUNG</name>
<dbReference type="EMBL" id="JANBPG010000108">
    <property type="protein sequence ID" value="KAJ1900029.1"/>
    <property type="molecule type" value="Genomic_DNA"/>
</dbReference>
<keyword evidence="2" id="KW-1185">Reference proteome</keyword>
<dbReference type="Proteomes" id="UP001150581">
    <property type="component" value="Unassembled WGS sequence"/>
</dbReference>
<comment type="caution">
    <text evidence="1">The sequence shown here is derived from an EMBL/GenBank/DDBJ whole genome shotgun (WGS) entry which is preliminary data.</text>
</comment>
<evidence type="ECO:0000313" key="2">
    <source>
        <dbReference type="Proteomes" id="UP001150581"/>
    </source>
</evidence>